<dbReference type="OrthoDB" id="926208at2"/>
<feature type="chain" id="PRO_5016727821" evidence="1">
    <location>
        <begin position="20"/>
        <end position="341"/>
    </location>
</feature>
<dbReference type="RefSeq" id="WP_114309822.1">
    <property type="nucleotide sequence ID" value="NZ_QPJO01000003.1"/>
</dbReference>
<dbReference type="Proteomes" id="UP000253436">
    <property type="component" value="Unassembled WGS sequence"/>
</dbReference>
<evidence type="ECO:0000313" key="2">
    <source>
        <dbReference type="EMBL" id="RCW91298.1"/>
    </source>
</evidence>
<accession>A0A368ZDN0</accession>
<evidence type="ECO:0000256" key="1">
    <source>
        <dbReference type="SAM" id="SignalP"/>
    </source>
</evidence>
<proteinExistence type="predicted"/>
<reference evidence="2 3" key="1">
    <citation type="submission" date="2018-07" db="EMBL/GenBank/DDBJ databases">
        <title>Genomic Encyclopedia of Type Strains, Phase III (KMG-III): the genomes of soil and plant-associated and newly described type strains.</title>
        <authorList>
            <person name="Whitman W."/>
        </authorList>
    </citation>
    <scope>NUCLEOTIDE SEQUENCE [LARGE SCALE GENOMIC DNA]</scope>
    <source>
        <strain evidence="2 3">CECT 7958</strain>
    </source>
</reference>
<organism evidence="2 3">
    <name type="scientific">Winogradskyella arenosi</name>
    <dbReference type="NCBI Taxonomy" id="533325"/>
    <lineage>
        <taxon>Bacteria</taxon>
        <taxon>Pseudomonadati</taxon>
        <taxon>Bacteroidota</taxon>
        <taxon>Flavobacteriia</taxon>
        <taxon>Flavobacteriales</taxon>
        <taxon>Flavobacteriaceae</taxon>
        <taxon>Winogradskyella</taxon>
    </lineage>
</organism>
<comment type="caution">
    <text evidence="2">The sequence shown here is derived from an EMBL/GenBank/DDBJ whole genome shotgun (WGS) entry which is preliminary data.</text>
</comment>
<keyword evidence="3" id="KW-1185">Reference proteome</keyword>
<feature type="signal peptide" evidence="1">
    <location>
        <begin position="1"/>
        <end position="19"/>
    </location>
</feature>
<name>A0A368ZDN0_9FLAO</name>
<keyword evidence="1" id="KW-0732">Signal</keyword>
<dbReference type="AlphaFoldDB" id="A0A368ZDN0"/>
<sequence>MKQIYLLLLLLTFSTQLKAETSPINVADLNFRIAPMSTHHMAYGFAEGDKIIINYSEERGKKLKNFEIIEYKASKVYSDFNVITINQKEVVIKRTGIYIFKFENTSLARRICNFKIDRIPVSEDLISFNTTVKERTLTDTTYTVRQEEYVKSESYKVKEVTKNQHFYVNSGSNAMFKGGKSRVTLPFVLPQNTVKWYYTVSSFRDNDLIESTNEQINLVSDLSNLVDSTGSLGFAIDQLATPPGADYCDVYLLDHSNNSLFLNKDAFKDYPIGTRENIIAANVEITSKFTQQMYLGIKNPDSMHGINVLVSIAAIVKEQEIGIKEIKEPHITSTKELYLEN</sequence>
<gene>
    <name evidence="2" type="ORF">DFQ08_103125</name>
</gene>
<evidence type="ECO:0000313" key="3">
    <source>
        <dbReference type="Proteomes" id="UP000253436"/>
    </source>
</evidence>
<protein>
    <submittedName>
        <fullName evidence="2">Uncharacterized protein</fullName>
    </submittedName>
</protein>
<dbReference type="EMBL" id="QPJO01000003">
    <property type="protein sequence ID" value="RCW91298.1"/>
    <property type="molecule type" value="Genomic_DNA"/>
</dbReference>